<dbReference type="Pfam" id="PF04892">
    <property type="entry name" value="VanZ"/>
    <property type="match status" value="1"/>
</dbReference>
<reference evidence="6 7" key="1">
    <citation type="submission" date="2020-03" db="EMBL/GenBank/DDBJ databases">
        <title>Soil Listeria distribution.</title>
        <authorList>
            <person name="Liao J."/>
            <person name="Wiedmann M."/>
        </authorList>
    </citation>
    <scope>NUCLEOTIDE SEQUENCE [LARGE SCALE GENOMIC DNA]</scope>
    <source>
        <strain evidence="5 7">FSL L7-0039</strain>
        <strain evidence="4 6">FSL L7-0051</strain>
        <strain evidence="3 8">FSL L7-0054</strain>
    </source>
</reference>
<evidence type="ECO:0000313" key="3">
    <source>
        <dbReference type="EMBL" id="MBC2283971.1"/>
    </source>
</evidence>
<keyword evidence="1" id="KW-0472">Membrane</keyword>
<dbReference type="EMBL" id="JAASWV010000013">
    <property type="protein sequence ID" value="MBC2311228.1"/>
    <property type="molecule type" value="Genomic_DNA"/>
</dbReference>
<dbReference type="Proteomes" id="UP000585696">
    <property type="component" value="Unassembled WGS sequence"/>
</dbReference>
<feature type="transmembrane region" description="Helical" evidence="1">
    <location>
        <begin position="7"/>
        <end position="26"/>
    </location>
</feature>
<dbReference type="InterPro" id="IPR053150">
    <property type="entry name" value="Teicoplanin_resist-assoc"/>
</dbReference>
<feature type="transmembrane region" description="Helical" evidence="1">
    <location>
        <begin position="196"/>
        <end position="216"/>
    </location>
</feature>
<evidence type="ECO:0000313" key="7">
    <source>
        <dbReference type="Proteomes" id="UP000565628"/>
    </source>
</evidence>
<dbReference type="RefSeq" id="WP_185402461.1">
    <property type="nucleotide sequence ID" value="NZ_JAARRO010000009.1"/>
</dbReference>
<feature type="domain" description="VanZ-like" evidence="2">
    <location>
        <begin position="69"/>
        <end position="211"/>
    </location>
</feature>
<comment type="caution">
    <text evidence="5">The sequence shown here is derived from an EMBL/GenBank/DDBJ whole genome shotgun (WGS) entry which is preliminary data.</text>
</comment>
<evidence type="ECO:0000313" key="4">
    <source>
        <dbReference type="EMBL" id="MBC2293397.1"/>
    </source>
</evidence>
<keyword evidence="1" id="KW-1133">Transmembrane helix</keyword>
<evidence type="ECO:0000313" key="8">
    <source>
        <dbReference type="Proteomes" id="UP000585696"/>
    </source>
</evidence>
<dbReference type="AlphaFoldDB" id="A0A7X0ZVD3"/>
<feature type="transmembrane region" description="Helical" evidence="1">
    <location>
        <begin position="64"/>
        <end position="85"/>
    </location>
</feature>
<feature type="transmembrane region" description="Helical" evidence="1">
    <location>
        <begin position="126"/>
        <end position="148"/>
    </location>
</feature>
<protein>
    <submittedName>
        <fullName evidence="5">VanZ family protein</fullName>
    </submittedName>
</protein>
<evidence type="ECO:0000313" key="5">
    <source>
        <dbReference type="EMBL" id="MBC2311228.1"/>
    </source>
</evidence>
<feature type="transmembrane region" description="Helical" evidence="1">
    <location>
        <begin position="38"/>
        <end position="57"/>
    </location>
</feature>
<sequence>MKNDKIRFLVLLIPFLYIAYGVYLAIDFSSESELINAITNGLILGGISLFITAKAIVRKHIDIIWLAVFILYLFVLHHLVTYISVGDIVNSTYTGAFHIQHEMVNLVPFTTIENTLHQTFVTMPTIIQLVGNVLLLAPLTFFLLYFQILKKIGPALLTAVLVSTGIELIQFLQTTIISGFAGLTLPENRSTDIDDIILNTLSGLIGVLAALCIPSVRKRMK</sequence>
<dbReference type="EMBL" id="JAARZS010000012">
    <property type="protein sequence ID" value="MBC2283971.1"/>
    <property type="molecule type" value="Genomic_DNA"/>
</dbReference>
<feature type="transmembrane region" description="Helical" evidence="1">
    <location>
        <begin position="155"/>
        <end position="176"/>
    </location>
</feature>
<dbReference type="InterPro" id="IPR006976">
    <property type="entry name" value="VanZ-like"/>
</dbReference>
<dbReference type="PANTHER" id="PTHR36834">
    <property type="entry name" value="MEMBRANE PROTEIN-RELATED"/>
    <property type="match status" value="1"/>
</dbReference>
<evidence type="ECO:0000256" key="1">
    <source>
        <dbReference type="SAM" id="Phobius"/>
    </source>
</evidence>
<evidence type="ECO:0000313" key="6">
    <source>
        <dbReference type="Proteomes" id="UP000543005"/>
    </source>
</evidence>
<dbReference type="Proteomes" id="UP000543005">
    <property type="component" value="Unassembled WGS sequence"/>
</dbReference>
<proteinExistence type="predicted"/>
<name>A0A7X0ZVD3_9LIST</name>
<keyword evidence="1" id="KW-0812">Transmembrane</keyword>
<dbReference type="EMBL" id="JAARZT010000015">
    <property type="protein sequence ID" value="MBC2293397.1"/>
    <property type="molecule type" value="Genomic_DNA"/>
</dbReference>
<dbReference type="PANTHER" id="PTHR36834:SF2">
    <property type="entry name" value="MEMBRANE PROTEIN"/>
    <property type="match status" value="1"/>
</dbReference>
<evidence type="ECO:0000259" key="2">
    <source>
        <dbReference type="Pfam" id="PF04892"/>
    </source>
</evidence>
<dbReference type="Proteomes" id="UP000565628">
    <property type="component" value="Unassembled WGS sequence"/>
</dbReference>
<gene>
    <name evidence="3" type="ORF">HCB69_06235</name>
    <name evidence="4" type="ORF">HCC36_09175</name>
    <name evidence="5" type="ORF">HCJ81_10030</name>
</gene>
<accession>A0A7X0ZVD3</accession>
<organism evidence="5 7">
    <name type="scientific">Listeria booriae</name>
    <dbReference type="NCBI Taxonomy" id="1552123"/>
    <lineage>
        <taxon>Bacteria</taxon>
        <taxon>Bacillati</taxon>
        <taxon>Bacillota</taxon>
        <taxon>Bacilli</taxon>
        <taxon>Bacillales</taxon>
        <taxon>Listeriaceae</taxon>
        <taxon>Listeria</taxon>
    </lineage>
</organism>